<sequence length="273" mass="30575">MLETPRLREALEKLSRFISSGKEPSKKHSTLDSLFTGTPQKAFQNVEVDVAYLVAPSVHRVPLYFDLPHEVLQGTMCIVTPPPQRKYKDVVLRLSEGGWKDVFQRVKKVIDTKKLDMKFSDPVAVRALAKSFDHFVVVDAKTYPKQLTGEFIGHQRVPIWVSQRGGFAQSVRKAARTVVVPRRGHNCVSCLVGHTGLSLDELQENVEQFLNKLTSHPQGATPDSILHVRVAGKDCSGRRATLTIFCHQFEIPQGISEERDGEDGPKRKKAKKG</sequence>
<evidence type="ECO:0008006" key="2">
    <source>
        <dbReference type="Google" id="ProtNLM"/>
    </source>
</evidence>
<dbReference type="SUPFAM" id="SSF56808">
    <property type="entry name" value="Ribosomal protein L1"/>
    <property type="match status" value="1"/>
</dbReference>
<evidence type="ECO:0000313" key="1">
    <source>
        <dbReference type="EMBL" id="CCC51762.1"/>
    </source>
</evidence>
<protein>
    <recommendedName>
        <fullName evidence="2">Ribosomal protein L1p/L10e family</fullName>
    </recommendedName>
</protein>
<dbReference type="EMBL" id="HE573026">
    <property type="protein sequence ID" value="CCC51762.1"/>
    <property type="molecule type" value="Genomic_DNA"/>
</dbReference>
<dbReference type="InterPro" id="IPR028364">
    <property type="entry name" value="Ribosomal_uL1/biogenesis"/>
</dbReference>
<organism evidence="1">
    <name type="scientific">Trypanosoma vivax (strain Y486)</name>
    <dbReference type="NCBI Taxonomy" id="1055687"/>
    <lineage>
        <taxon>Eukaryota</taxon>
        <taxon>Discoba</taxon>
        <taxon>Euglenozoa</taxon>
        <taxon>Kinetoplastea</taxon>
        <taxon>Metakinetoplastina</taxon>
        <taxon>Trypanosomatida</taxon>
        <taxon>Trypanosomatidae</taxon>
        <taxon>Trypanosoma</taxon>
        <taxon>Duttonella</taxon>
    </lineage>
</organism>
<reference evidence="1" key="1">
    <citation type="journal article" date="2012" name="Proc. Natl. Acad. Sci. U.S.A.">
        <title>Antigenic diversity is generated by distinct evolutionary mechanisms in African trypanosome species.</title>
        <authorList>
            <person name="Jackson A.P."/>
            <person name="Berry A."/>
            <person name="Aslett M."/>
            <person name="Allison H.C."/>
            <person name="Burton P."/>
            <person name="Vavrova-Anderson J."/>
            <person name="Brown R."/>
            <person name="Browne H."/>
            <person name="Corton N."/>
            <person name="Hauser H."/>
            <person name="Gamble J."/>
            <person name="Gilderthorp R."/>
            <person name="Marcello L."/>
            <person name="McQuillan J."/>
            <person name="Otto T.D."/>
            <person name="Quail M.A."/>
            <person name="Sanders M.J."/>
            <person name="van Tonder A."/>
            <person name="Ginger M.L."/>
            <person name="Field M.C."/>
            <person name="Barry J.D."/>
            <person name="Hertz-Fowler C."/>
            <person name="Berriman M."/>
        </authorList>
    </citation>
    <scope>NUCLEOTIDE SEQUENCE</scope>
    <source>
        <strain evidence="1">Y486</strain>
    </source>
</reference>
<dbReference type="VEuPathDB" id="TriTrypDB:TvY486_1008080"/>
<dbReference type="AlphaFoldDB" id="G0U7A4"/>
<dbReference type="Pfam" id="PF00687">
    <property type="entry name" value="Ribosomal_L1"/>
    <property type="match status" value="1"/>
</dbReference>
<proteinExistence type="predicted"/>
<name>G0U7A4_TRYVY</name>
<accession>G0U7A4</accession>
<dbReference type="InterPro" id="IPR023674">
    <property type="entry name" value="Ribosomal_uL1-like"/>
</dbReference>
<gene>
    <name evidence="1" type="ORF">TVY486_1008080</name>
</gene>